<dbReference type="PATRIC" id="fig|2198.3.peg.887"/>
<accession>A0A124FSF7</accession>
<evidence type="ECO:0000313" key="5">
    <source>
        <dbReference type="Proteomes" id="UP000054598"/>
    </source>
</evidence>
<reference evidence="4 5" key="2">
    <citation type="journal article" date="2015" name="MBio">
        <title>Genome-Resolved Metagenomic Analysis Reveals Roles for Candidate Phyla and Other Microbial Community Members in Biogeochemical Transformations in Oil Reservoirs.</title>
        <authorList>
            <person name="Hu P."/>
            <person name="Tom L."/>
            <person name="Singh A."/>
            <person name="Thomas B.C."/>
            <person name="Baker B.J."/>
            <person name="Piceno Y.M."/>
            <person name="Andersen G.L."/>
            <person name="Banfield J.F."/>
        </authorList>
    </citation>
    <scope>NUCLEOTIDE SEQUENCE [LARGE SCALE GENOMIC DNA]</scope>
</reference>
<gene>
    <name evidence="2" type="ORF">XD82_0805</name>
    <name evidence="3" type="ORF">XE10_1024</name>
</gene>
<evidence type="ECO:0000313" key="4">
    <source>
        <dbReference type="Proteomes" id="UP000054323"/>
    </source>
</evidence>
<dbReference type="Proteomes" id="UP000054598">
    <property type="component" value="Unassembled WGS sequence"/>
</dbReference>
<protein>
    <submittedName>
        <fullName evidence="2">Uncharacterized protein</fullName>
    </submittedName>
</protein>
<dbReference type="Proteomes" id="UP000054323">
    <property type="component" value="Unassembled WGS sequence"/>
</dbReference>
<dbReference type="EMBL" id="LGGD01000081">
    <property type="protein sequence ID" value="KUK62112.1"/>
    <property type="molecule type" value="Genomic_DNA"/>
</dbReference>
<organism evidence="2 4">
    <name type="scientific">Methanoculleus marisnigri</name>
    <dbReference type="NCBI Taxonomy" id="2198"/>
    <lineage>
        <taxon>Archaea</taxon>
        <taxon>Methanobacteriati</taxon>
        <taxon>Methanobacteriota</taxon>
        <taxon>Stenosarchaea group</taxon>
        <taxon>Methanomicrobia</taxon>
        <taxon>Methanomicrobiales</taxon>
        <taxon>Methanomicrobiaceae</taxon>
        <taxon>Methanoculleus</taxon>
    </lineage>
</organism>
<evidence type="ECO:0000256" key="1">
    <source>
        <dbReference type="SAM" id="MobiDB-lite"/>
    </source>
</evidence>
<reference evidence="2" key="1">
    <citation type="journal article" date="2015" name="MBio">
        <title>Genome-resolved metagenomic analysis reveals roles for candidate phyla and other microbial community members in biogeochemical transformations in oil reservoirs.</title>
        <authorList>
            <person name="Hu P."/>
            <person name="Tom L."/>
            <person name="Singh A."/>
            <person name="Thomas B.C."/>
            <person name="Baker B.J."/>
            <person name="Piceno Y.M."/>
            <person name="Andersen G.L."/>
            <person name="Banfield J.F."/>
        </authorList>
    </citation>
    <scope>NUCLEOTIDE SEQUENCE [LARGE SCALE GENOMIC DNA]</scope>
    <source>
        <strain evidence="2">62_101</strain>
        <strain evidence="3">63_41</strain>
    </source>
</reference>
<evidence type="ECO:0000313" key="2">
    <source>
        <dbReference type="EMBL" id="KUK62112.1"/>
    </source>
</evidence>
<feature type="region of interest" description="Disordered" evidence="1">
    <location>
        <begin position="141"/>
        <end position="181"/>
    </location>
</feature>
<dbReference type="EMBL" id="LGHE01000101">
    <property type="protein sequence ID" value="KUL01489.1"/>
    <property type="molecule type" value="Genomic_DNA"/>
</dbReference>
<name>A0A124FSF7_9EURY</name>
<comment type="caution">
    <text evidence="2">The sequence shown here is derived from an EMBL/GenBank/DDBJ whole genome shotgun (WGS) entry which is preliminary data.</text>
</comment>
<proteinExistence type="predicted"/>
<evidence type="ECO:0000313" key="3">
    <source>
        <dbReference type="EMBL" id="KUL01489.1"/>
    </source>
</evidence>
<dbReference type="AlphaFoldDB" id="A0A124FSF7"/>
<sequence length="181" mass="20090">MPSRRTGNVRLCRTQICLSRWSHSGARLSTGYRHDCPRLWSGVGLVRCANRCARQGRGNPLPVSPTPARRYPHGPLQGHAHGPTQKAGREGCEGWEREFIDLSDNDPNAVRDLTPKSYRRCEETIERRELDMFDNKIASGSITTNAGERGAPSFAGSRTGHRRDDTGRQNGTCGHGLELQN</sequence>